<dbReference type="AlphaFoldDB" id="A0A0E9TB95"/>
<proteinExistence type="predicted"/>
<evidence type="ECO:0000313" key="1">
    <source>
        <dbReference type="EMBL" id="JAH50861.1"/>
    </source>
</evidence>
<reference evidence="1" key="2">
    <citation type="journal article" date="2015" name="Fish Shellfish Immunol.">
        <title>Early steps in the European eel (Anguilla anguilla)-Vibrio vulnificus interaction in the gills: Role of the RtxA13 toxin.</title>
        <authorList>
            <person name="Callol A."/>
            <person name="Pajuelo D."/>
            <person name="Ebbesson L."/>
            <person name="Teles M."/>
            <person name="MacKenzie S."/>
            <person name="Amaro C."/>
        </authorList>
    </citation>
    <scope>NUCLEOTIDE SEQUENCE</scope>
</reference>
<protein>
    <submittedName>
        <fullName evidence="1">Uncharacterized protein</fullName>
    </submittedName>
</protein>
<organism evidence="1">
    <name type="scientific">Anguilla anguilla</name>
    <name type="common">European freshwater eel</name>
    <name type="synonym">Muraena anguilla</name>
    <dbReference type="NCBI Taxonomy" id="7936"/>
    <lineage>
        <taxon>Eukaryota</taxon>
        <taxon>Metazoa</taxon>
        <taxon>Chordata</taxon>
        <taxon>Craniata</taxon>
        <taxon>Vertebrata</taxon>
        <taxon>Euteleostomi</taxon>
        <taxon>Actinopterygii</taxon>
        <taxon>Neopterygii</taxon>
        <taxon>Teleostei</taxon>
        <taxon>Anguilliformes</taxon>
        <taxon>Anguillidae</taxon>
        <taxon>Anguilla</taxon>
    </lineage>
</organism>
<accession>A0A0E9TB95</accession>
<sequence>MKATPEVYSQCTTFEISHLRTESTGGWMGQ</sequence>
<reference evidence="1" key="1">
    <citation type="submission" date="2014-11" db="EMBL/GenBank/DDBJ databases">
        <authorList>
            <person name="Amaro Gonzalez C."/>
        </authorList>
    </citation>
    <scope>NUCLEOTIDE SEQUENCE</scope>
</reference>
<name>A0A0E9TB95_ANGAN</name>
<dbReference type="EMBL" id="GBXM01057716">
    <property type="protein sequence ID" value="JAH50861.1"/>
    <property type="molecule type" value="Transcribed_RNA"/>
</dbReference>